<sequence length="73" mass="8280">MYSFSALIYDGLRQQLVAGEFSSKDAFNRHLNDTFGVHVCLWQCQNPSTQVASQIERITNVKSPNEINPNNHV</sequence>
<comment type="caution">
    <text evidence="1">The sequence shown here is derived from an EMBL/GenBank/DDBJ whole genome shotgun (WGS) entry which is preliminary data.</text>
</comment>
<gene>
    <name evidence="1" type="ORF">GTH32_07080</name>
</gene>
<accession>A0A7X5LKE3</accession>
<protein>
    <submittedName>
        <fullName evidence="1">Uncharacterized protein</fullName>
    </submittedName>
</protein>
<dbReference type="RefSeq" id="WP_163084546.1">
    <property type="nucleotide sequence ID" value="NZ_JAAAWN010000007.1"/>
</dbReference>
<dbReference type="AlphaFoldDB" id="A0A7X5LKE3"/>
<organism evidence="1 2">
    <name type="scientific">Alteromonas profundi</name>
    <dbReference type="NCBI Taxonomy" id="2696062"/>
    <lineage>
        <taxon>Bacteria</taxon>
        <taxon>Pseudomonadati</taxon>
        <taxon>Pseudomonadota</taxon>
        <taxon>Gammaproteobacteria</taxon>
        <taxon>Alteromonadales</taxon>
        <taxon>Alteromonadaceae</taxon>
        <taxon>Alteromonas/Salinimonas group</taxon>
        <taxon>Alteromonas</taxon>
    </lineage>
</organism>
<keyword evidence="2" id="KW-1185">Reference proteome</keyword>
<reference evidence="1 2" key="1">
    <citation type="submission" date="2020-01" db="EMBL/GenBank/DDBJ databases">
        <authorList>
            <person name="Chen J."/>
            <person name="Zhu S."/>
            <person name="Yang J."/>
        </authorList>
    </citation>
    <scope>NUCLEOTIDE SEQUENCE [LARGE SCALE GENOMIC DNA]</scope>
    <source>
        <strain evidence="1 2">345S023</strain>
    </source>
</reference>
<evidence type="ECO:0000313" key="1">
    <source>
        <dbReference type="EMBL" id="NDV90956.1"/>
    </source>
</evidence>
<proteinExistence type="predicted"/>
<name>A0A7X5LKE3_9ALTE</name>
<dbReference type="EMBL" id="JAAAWN010000007">
    <property type="protein sequence ID" value="NDV90956.1"/>
    <property type="molecule type" value="Genomic_DNA"/>
</dbReference>
<dbReference type="Proteomes" id="UP000470213">
    <property type="component" value="Unassembled WGS sequence"/>
</dbReference>
<evidence type="ECO:0000313" key="2">
    <source>
        <dbReference type="Proteomes" id="UP000470213"/>
    </source>
</evidence>